<dbReference type="EMBL" id="JANQBD010000030">
    <property type="protein sequence ID" value="MCR8635689.1"/>
    <property type="molecule type" value="Genomic_DNA"/>
</dbReference>
<sequence>MSSQSEWVLAVGCGPILLSLVKVWYESDLSRLKVFVTNTQLTDMEGLTELLQHAQPNDAGATLDIFATAGGEVVNWEAVVQPFSFILYVSEPSDLEELRSLQAACRAEVKPLLSGMSLRGMGIVGPLYRPNEDNCWESAWRRLHSSVFPAEGDTQAFSATATAMLSNLIVHEWHNVISAEEEAHCLDQCYILDPLTLEGGWHPILPHPFVSGYEPVRVVTDVELNLNLGADQEPAGTEEWFACFSKLTSTVTGIFHVWEEGGLNQLPLAQCLVQPADPLSEGPAQLLPAIVSSSLTHEEARRESGLAGLESYMTRMTPMLVDGIPSYQQEREKMYIGAGCTFAEAVGRGLTARLTDELGKRTLEHELVVTRAEYTRIEDVHCRYFLQALSTLEGEPLLAVGEPLFGFPVVWVYSGGSWYGSVGLGITSALRESLQKALRKIGQFQVSTVIWNDHKLQSDIIPSANPIGHTSSILSAIESLKQQHKRLEVIDMRCESFLNEGPFSVLGVQLREEEAL</sequence>
<evidence type="ECO:0000313" key="1">
    <source>
        <dbReference type="EMBL" id="MCR8635689.1"/>
    </source>
</evidence>
<name>A0ABT1YR74_9BACL</name>
<dbReference type="Proteomes" id="UP001300012">
    <property type="component" value="Unassembled WGS sequence"/>
</dbReference>
<organism evidence="1 2">
    <name type="scientific">Paenibacillus radicis</name>
    <name type="common">ex Xue et al. 2023</name>
    <dbReference type="NCBI Taxonomy" id="2972489"/>
    <lineage>
        <taxon>Bacteria</taxon>
        <taxon>Bacillati</taxon>
        <taxon>Bacillota</taxon>
        <taxon>Bacilli</taxon>
        <taxon>Bacillales</taxon>
        <taxon>Paenibacillaceae</taxon>
        <taxon>Paenibacillus</taxon>
    </lineage>
</organism>
<dbReference type="Gene3D" id="3.40.50.720">
    <property type="entry name" value="NAD(P)-binding Rossmann-like Domain"/>
    <property type="match status" value="1"/>
</dbReference>
<gene>
    <name evidence="1" type="ORF">NV381_31235</name>
</gene>
<protein>
    <recommendedName>
        <fullName evidence="3">Thiazole-containing bacteriocin maturation protein</fullName>
    </recommendedName>
</protein>
<comment type="caution">
    <text evidence="1">The sequence shown here is derived from an EMBL/GenBank/DDBJ whole genome shotgun (WGS) entry which is preliminary data.</text>
</comment>
<keyword evidence="2" id="KW-1185">Reference proteome</keyword>
<reference evidence="1 2" key="1">
    <citation type="submission" date="2022-08" db="EMBL/GenBank/DDBJ databases">
        <title>Paenibacillus endoradicis sp. nov., Paenibacillus radicibacter sp. nov and Paenibacillus pararadicis sp. nov., three cold-adapted plant growth-promoting bacteria isolated from root of Larix gmelinii in Great Khingan.</title>
        <authorList>
            <person name="Xue H."/>
        </authorList>
    </citation>
    <scope>NUCLEOTIDE SEQUENCE [LARGE SCALE GENOMIC DNA]</scope>
    <source>
        <strain evidence="1 2">N5-1-1-5</strain>
    </source>
</reference>
<evidence type="ECO:0008006" key="3">
    <source>
        <dbReference type="Google" id="ProtNLM"/>
    </source>
</evidence>
<proteinExistence type="predicted"/>
<evidence type="ECO:0000313" key="2">
    <source>
        <dbReference type="Proteomes" id="UP001300012"/>
    </source>
</evidence>
<dbReference type="RefSeq" id="WP_258217234.1">
    <property type="nucleotide sequence ID" value="NZ_JANQBD010000030.1"/>
</dbReference>
<accession>A0ABT1YR74</accession>